<dbReference type="CDD" id="cd01734">
    <property type="entry name" value="YlxS_C"/>
    <property type="match status" value="1"/>
</dbReference>
<dbReference type="STRING" id="1533.SAMN05443638_106117"/>
<name>A0A1M4V2X6_9CLOT</name>
<organism evidence="6 7">
    <name type="scientific">Clostridium fallax</name>
    <dbReference type="NCBI Taxonomy" id="1533"/>
    <lineage>
        <taxon>Bacteria</taxon>
        <taxon>Bacillati</taxon>
        <taxon>Bacillota</taxon>
        <taxon>Clostridia</taxon>
        <taxon>Eubacteriales</taxon>
        <taxon>Clostridiaceae</taxon>
        <taxon>Clostridium</taxon>
    </lineage>
</organism>
<dbReference type="Gene3D" id="2.30.30.180">
    <property type="entry name" value="Ribosome maturation factor RimP, C-terminal domain"/>
    <property type="match status" value="1"/>
</dbReference>
<dbReference type="InterPro" id="IPR003728">
    <property type="entry name" value="Ribosome_maturation_RimP"/>
</dbReference>
<gene>
    <name evidence="3" type="primary">rimP</name>
    <name evidence="6" type="ORF">SAMN05443638_106117</name>
</gene>
<comment type="function">
    <text evidence="3">Required for maturation of 30S ribosomal subunits.</text>
</comment>
<dbReference type="InterPro" id="IPR028998">
    <property type="entry name" value="RimP_C"/>
</dbReference>
<keyword evidence="7" id="KW-1185">Reference proteome</keyword>
<dbReference type="Gene3D" id="3.30.300.70">
    <property type="entry name" value="RimP-like superfamily, N-terminal"/>
    <property type="match status" value="1"/>
</dbReference>
<dbReference type="GO" id="GO:0006412">
    <property type="term" value="P:translation"/>
    <property type="evidence" value="ECO:0007669"/>
    <property type="project" value="TreeGrafter"/>
</dbReference>
<dbReference type="GO" id="GO:0005829">
    <property type="term" value="C:cytosol"/>
    <property type="evidence" value="ECO:0007669"/>
    <property type="project" value="TreeGrafter"/>
</dbReference>
<dbReference type="RefSeq" id="WP_072894115.1">
    <property type="nucleotide sequence ID" value="NZ_FQVM01000006.1"/>
</dbReference>
<dbReference type="Pfam" id="PF17384">
    <property type="entry name" value="DUF150_C"/>
    <property type="match status" value="1"/>
</dbReference>
<dbReference type="NCBIfam" id="NF000934">
    <property type="entry name" value="PRK00092.3-1"/>
    <property type="match status" value="1"/>
</dbReference>
<dbReference type="InterPro" id="IPR028989">
    <property type="entry name" value="RimP_N"/>
</dbReference>
<dbReference type="AlphaFoldDB" id="A0A1M4V2X6"/>
<dbReference type="InterPro" id="IPR035956">
    <property type="entry name" value="RimP_N_sf"/>
</dbReference>
<sequence>MKKDVLVSKLNELIKPIVCQLNYELYHLEYVKENNEFYLRIYIDKEEGFISLTDCETVSRAISEILDTEDPIKDPYYLEVCSPGLNRALHTDEHYKKYIGSEVLVRFIKSLNGKKNVKGFIEKIDEEALYVKELDSEEIVRIPKDKIKSVNLEGEL</sequence>
<feature type="domain" description="Ribosome maturation factor RimP N-terminal" evidence="4">
    <location>
        <begin position="13"/>
        <end position="85"/>
    </location>
</feature>
<dbReference type="OrthoDB" id="9805006at2"/>
<evidence type="ECO:0000313" key="6">
    <source>
        <dbReference type="EMBL" id="SHE63295.1"/>
    </source>
</evidence>
<dbReference type="PANTHER" id="PTHR33867:SF1">
    <property type="entry name" value="RIBOSOME MATURATION FACTOR RIMP"/>
    <property type="match status" value="1"/>
</dbReference>
<dbReference type="SUPFAM" id="SSF74942">
    <property type="entry name" value="YhbC-like, C-terminal domain"/>
    <property type="match status" value="1"/>
</dbReference>
<proteinExistence type="inferred from homology"/>
<evidence type="ECO:0000313" key="7">
    <source>
        <dbReference type="Proteomes" id="UP000184035"/>
    </source>
</evidence>
<dbReference type="PANTHER" id="PTHR33867">
    <property type="entry name" value="RIBOSOME MATURATION FACTOR RIMP"/>
    <property type="match status" value="1"/>
</dbReference>
<dbReference type="Pfam" id="PF02576">
    <property type="entry name" value="RimP_N"/>
    <property type="match status" value="1"/>
</dbReference>
<evidence type="ECO:0000259" key="4">
    <source>
        <dbReference type="Pfam" id="PF02576"/>
    </source>
</evidence>
<comment type="subcellular location">
    <subcellularLocation>
        <location evidence="3">Cytoplasm</location>
    </subcellularLocation>
</comment>
<dbReference type="Proteomes" id="UP000184035">
    <property type="component" value="Unassembled WGS sequence"/>
</dbReference>
<feature type="domain" description="Ribosome maturation factor RimP C-terminal" evidence="5">
    <location>
        <begin position="89"/>
        <end position="155"/>
    </location>
</feature>
<dbReference type="InterPro" id="IPR036847">
    <property type="entry name" value="RimP_C_sf"/>
</dbReference>
<reference evidence="6 7" key="1">
    <citation type="submission" date="2016-11" db="EMBL/GenBank/DDBJ databases">
        <authorList>
            <person name="Jaros S."/>
            <person name="Januszkiewicz K."/>
            <person name="Wedrychowicz H."/>
        </authorList>
    </citation>
    <scope>NUCLEOTIDE SEQUENCE [LARGE SCALE GENOMIC DNA]</scope>
    <source>
        <strain evidence="6 7">DSM 2631</strain>
    </source>
</reference>
<evidence type="ECO:0000256" key="1">
    <source>
        <dbReference type="ARBA" id="ARBA00022490"/>
    </source>
</evidence>
<keyword evidence="1 3" id="KW-0963">Cytoplasm</keyword>
<dbReference type="SUPFAM" id="SSF75420">
    <property type="entry name" value="YhbC-like, N-terminal domain"/>
    <property type="match status" value="1"/>
</dbReference>
<accession>A0A1M4V2X6</accession>
<dbReference type="GO" id="GO:0000028">
    <property type="term" value="P:ribosomal small subunit assembly"/>
    <property type="evidence" value="ECO:0007669"/>
    <property type="project" value="TreeGrafter"/>
</dbReference>
<dbReference type="EMBL" id="FQVM01000006">
    <property type="protein sequence ID" value="SHE63295.1"/>
    <property type="molecule type" value="Genomic_DNA"/>
</dbReference>
<protein>
    <recommendedName>
        <fullName evidence="3">Ribosome maturation factor RimP</fullName>
    </recommendedName>
</protein>
<keyword evidence="2 3" id="KW-0690">Ribosome biogenesis</keyword>
<dbReference type="FunFam" id="3.30.300.70:FF:000001">
    <property type="entry name" value="Ribosome maturation factor RimP"/>
    <property type="match status" value="1"/>
</dbReference>
<evidence type="ECO:0000259" key="5">
    <source>
        <dbReference type="Pfam" id="PF17384"/>
    </source>
</evidence>
<dbReference type="HAMAP" id="MF_01077">
    <property type="entry name" value="RimP"/>
    <property type="match status" value="1"/>
</dbReference>
<evidence type="ECO:0000256" key="3">
    <source>
        <dbReference type="HAMAP-Rule" id="MF_01077"/>
    </source>
</evidence>
<evidence type="ECO:0000256" key="2">
    <source>
        <dbReference type="ARBA" id="ARBA00022517"/>
    </source>
</evidence>
<comment type="similarity">
    <text evidence="3">Belongs to the RimP family.</text>
</comment>